<dbReference type="RefSeq" id="WP_277539572.1">
    <property type="nucleotide sequence ID" value="NZ_JAPDIA010000009.1"/>
</dbReference>
<keyword evidence="3" id="KW-1185">Reference proteome</keyword>
<evidence type="ECO:0000256" key="1">
    <source>
        <dbReference type="SAM" id="MobiDB-lite"/>
    </source>
</evidence>
<proteinExistence type="predicted"/>
<dbReference type="Proteomes" id="UP001153404">
    <property type="component" value="Unassembled WGS sequence"/>
</dbReference>
<feature type="compositionally biased region" description="Basic and acidic residues" evidence="1">
    <location>
        <begin position="318"/>
        <end position="336"/>
    </location>
</feature>
<name>A0A9X4L0H6_9BACL</name>
<dbReference type="EMBL" id="JAPDIA010000009">
    <property type="protein sequence ID" value="MDG0814605.1"/>
    <property type="molecule type" value="Genomic_DNA"/>
</dbReference>
<organism evidence="2 3">
    <name type="scientific">Cohnella rhizosphaerae</name>
    <dbReference type="NCBI Taxonomy" id="1457232"/>
    <lineage>
        <taxon>Bacteria</taxon>
        <taxon>Bacillati</taxon>
        <taxon>Bacillota</taxon>
        <taxon>Bacilli</taxon>
        <taxon>Bacillales</taxon>
        <taxon>Paenibacillaceae</taxon>
        <taxon>Cohnella</taxon>
    </lineage>
</organism>
<comment type="caution">
    <text evidence="2">The sequence shown here is derived from an EMBL/GenBank/DDBJ whole genome shotgun (WGS) entry which is preliminary data.</text>
</comment>
<evidence type="ECO:0000313" key="3">
    <source>
        <dbReference type="Proteomes" id="UP001153404"/>
    </source>
</evidence>
<reference evidence="2" key="1">
    <citation type="submission" date="2022-10" db="EMBL/GenBank/DDBJ databases">
        <title>Comparative genomic analysis of Cohnella hashimotonis sp. nov., isolated from the International Space Station.</title>
        <authorList>
            <person name="Simpson A."/>
            <person name="Venkateswaran K."/>
        </authorList>
    </citation>
    <scope>NUCLEOTIDE SEQUENCE</scope>
    <source>
        <strain evidence="2">DSM 28161</strain>
    </source>
</reference>
<gene>
    <name evidence="2" type="ORF">OMP40_38960</name>
</gene>
<feature type="compositionally biased region" description="Polar residues" evidence="1">
    <location>
        <begin position="304"/>
        <end position="314"/>
    </location>
</feature>
<protein>
    <submittedName>
        <fullName evidence="2">Uncharacterized protein</fullName>
    </submittedName>
</protein>
<evidence type="ECO:0000313" key="2">
    <source>
        <dbReference type="EMBL" id="MDG0814605.1"/>
    </source>
</evidence>
<dbReference type="AlphaFoldDB" id="A0A9X4L0H6"/>
<accession>A0A9X4L0H6</accession>
<feature type="region of interest" description="Disordered" evidence="1">
    <location>
        <begin position="300"/>
        <end position="336"/>
    </location>
</feature>
<sequence length="336" mass="37099">MTYSGTGHTNANFPDWEQRLFVNTMYRAFIGSNHAPIVNVSTPTNYADTGKIIPSYNKILLSYTAQDYDVIDRTLSTAVSFKYRASASDAWTEKQVKAYSDVKTGDIVTESYDNPLPNGGDLVIYVTAKDKSGASATQTITTKVVKVTANVDLSRTLSANVVNNQIEKNVPFTMTYTITPKSIPYQNGINAEDLVIKNFKLDEKLPGNLEVLAADASPPAAESGRSRLAGDRLSTDRFAGRHSISIKPGRQIFRRRSGQLHGEGHAEAERQLSARQLVLELHGLLRKRRDRHQGYRAQPAIPAVSSSSGHQNGQLEPVGHDYRERRRVEADAGHRS</sequence>